<gene>
    <name evidence="3" type="ORF">DP939_34130</name>
</gene>
<dbReference type="Pfam" id="PF04909">
    <property type="entry name" value="Amidohydro_2"/>
    <property type="match status" value="1"/>
</dbReference>
<dbReference type="PANTHER" id="PTHR35563:SF2">
    <property type="entry name" value="BARREL METAL-DEPENDENT HYDROLASE, PUTATIVE (AFU_ORTHOLOGUE AFUA_1G16240)-RELATED"/>
    <property type="match status" value="1"/>
</dbReference>
<dbReference type="GO" id="GO:0016787">
    <property type="term" value="F:hydrolase activity"/>
    <property type="evidence" value="ECO:0007669"/>
    <property type="project" value="UniProtKB-KW"/>
</dbReference>
<protein>
    <submittedName>
        <fullName evidence="3">Amidohydrolase</fullName>
    </submittedName>
</protein>
<evidence type="ECO:0000313" key="3">
    <source>
        <dbReference type="EMBL" id="RBQ15723.1"/>
    </source>
</evidence>
<evidence type="ECO:0000313" key="4">
    <source>
        <dbReference type="Proteomes" id="UP000253303"/>
    </source>
</evidence>
<dbReference type="EMBL" id="QMEY01000021">
    <property type="protein sequence ID" value="RBQ15723.1"/>
    <property type="molecule type" value="Genomic_DNA"/>
</dbReference>
<sequence length="300" mass="32176">MTSDHTPPGRPVAAPPDPDPTPPGLRLPPLSCDAHCHIFGPGDRFPYAEDRAYDPPDVPEADLRARHDLLGLERALIVQSAAHGTDHAALLDALRTGGGRYRGVALLSPDTPPYRVAELHEAGVRGVRLQFLPHLGAAPAPEAIRAVTDLVRPYGWHVAFHVAGDAVIELSDTIRGIGLPAVIDHMARVDLRAGLDGPQVTALRRLLGSGGVWVKLSAPERISRTGPPYDDAIALAALLAADAPERVLWGTDFPHPNVPRMPDDGQLVDLIERIAPEDKARRLMLVDNPAALLDFPGEAR</sequence>
<accession>A0A366LQB1</accession>
<name>A0A366LQB1_9ACTN</name>
<evidence type="ECO:0000259" key="2">
    <source>
        <dbReference type="Pfam" id="PF04909"/>
    </source>
</evidence>
<dbReference type="SUPFAM" id="SSF51556">
    <property type="entry name" value="Metallo-dependent hydrolases"/>
    <property type="match status" value="1"/>
</dbReference>
<feature type="compositionally biased region" description="Pro residues" evidence="1">
    <location>
        <begin position="8"/>
        <end position="26"/>
    </location>
</feature>
<dbReference type="RefSeq" id="WP_113984960.1">
    <property type="nucleotide sequence ID" value="NZ_QMEY01000021.1"/>
</dbReference>
<keyword evidence="4" id="KW-1185">Reference proteome</keyword>
<reference evidence="3 4" key="1">
    <citation type="submission" date="2018-06" db="EMBL/GenBank/DDBJ databases">
        <title>Sphaerisporangium craniellae sp. nov., isolated from a marine sponge in the South China Sea.</title>
        <authorList>
            <person name="Li L."/>
        </authorList>
    </citation>
    <scope>NUCLEOTIDE SEQUENCE [LARGE SCALE GENOMIC DNA]</scope>
    <source>
        <strain evidence="3 4">LHW63015</strain>
    </source>
</reference>
<dbReference type="PANTHER" id="PTHR35563">
    <property type="entry name" value="BARREL METAL-DEPENDENT HYDROLASE, PUTATIVE (AFU_ORTHOLOGUE AFUA_1G16240)-RELATED"/>
    <property type="match status" value="1"/>
</dbReference>
<dbReference type="InterPro" id="IPR006680">
    <property type="entry name" value="Amidohydro-rel"/>
</dbReference>
<dbReference type="Gene3D" id="3.20.20.140">
    <property type="entry name" value="Metal-dependent hydrolases"/>
    <property type="match status" value="1"/>
</dbReference>
<feature type="region of interest" description="Disordered" evidence="1">
    <location>
        <begin position="1"/>
        <end position="27"/>
    </location>
</feature>
<dbReference type="OrthoDB" id="5450317at2"/>
<proteinExistence type="predicted"/>
<organism evidence="3 4">
    <name type="scientific">Spongiactinospora rosea</name>
    <dbReference type="NCBI Taxonomy" id="2248750"/>
    <lineage>
        <taxon>Bacteria</taxon>
        <taxon>Bacillati</taxon>
        <taxon>Actinomycetota</taxon>
        <taxon>Actinomycetes</taxon>
        <taxon>Streptosporangiales</taxon>
        <taxon>Streptosporangiaceae</taxon>
        <taxon>Spongiactinospora</taxon>
    </lineage>
</organism>
<dbReference type="Proteomes" id="UP000253303">
    <property type="component" value="Unassembled WGS sequence"/>
</dbReference>
<dbReference type="InterPro" id="IPR032466">
    <property type="entry name" value="Metal_Hydrolase"/>
</dbReference>
<feature type="domain" description="Amidohydrolase-related" evidence="2">
    <location>
        <begin position="32"/>
        <end position="295"/>
    </location>
</feature>
<evidence type="ECO:0000256" key="1">
    <source>
        <dbReference type="SAM" id="MobiDB-lite"/>
    </source>
</evidence>
<keyword evidence="3" id="KW-0378">Hydrolase</keyword>
<dbReference type="InterPro" id="IPR052358">
    <property type="entry name" value="Aro_Compnd_Degr_Hydrolases"/>
</dbReference>
<dbReference type="AlphaFoldDB" id="A0A366LQB1"/>
<comment type="caution">
    <text evidence="3">The sequence shown here is derived from an EMBL/GenBank/DDBJ whole genome shotgun (WGS) entry which is preliminary data.</text>
</comment>